<protein>
    <submittedName>
        <fullName evidence="1">Uncharacterized protein</fullName>
    </submittedName>
</protein>
<keyword evidence="2" id="KW-1185">Reference proteome</keyword>
<evidence type="ECO:0000313" key="1">
    <source>
        <dbReference type="EMBL" id="CAK6449817.1"/>
    </source>
</evidence>
<proteinExistence type="predicted"/>
<organism evidence="1 2">
    <name type="scientific">Pipistrellus nathusii</name>
    <name type="common">Nathusius' pipistrelle</name>
    <dbReference type="NCBI Taxonomy" id="59473"/>
    <lineage>
        <taxon>Eukaryota</taxon>
        <taxon>Metazoa</taxon>
        <taxon>Chordata</taxon>
        <taxon>Craniata</taxon>
        <taxon>Vertebrata</taxon>
        <taxon>Euteleostomi</taxon>
        <taxon>Mammalia</taxon>
        <taxon>Eutheria</taxon>
        <taxon>Laurasiatheria</taxon>
        <taxon>Chiroptera</taxon>
        <taxon>Yangochiroptera</taxon>
        <taxon>Vespertilionidae</taxon>
        <taxon>Pipistrellus</taxon>
    </lineage>
</organism>
<dbReference type="Proteomes" id="UP001314169">
    <property type="component" value="Chromosome 9"/>
</dbReference>
<gene>
    <name evidence="1" type="ORF">MPIPNATIZW_LOCUS18123</name>
</gene>
<reference evidence="1" key="1">
    <citation type="submission" date="2023-12" db="EMBL/GenBank/DDBJ databases">
        <authorList>
            <person name="Brown T."/>
        </authorList>
    </citation>
    <scope>NUCLEOTIDE SEQUENCE</scope>
</reference>
<accession>A0ABP0ALW0</accession>
<name>A0ABP0ALW0_PIPNA</name>
<evidence type="ECO:0000313" key="2">
    <source>
        <dbReference type="Proteomes" id="UP001314169"/>
    </source>
</evidence>
<dbReference type="EMBL" id="OY882866">
    <property type="protein sequence ID" value="CAK6449817.1"/>
    <property type="molecule type" value="Genomic_DNA"/>
</dbReference>
<sequence length="90" mass="8946">MGAGGSAAAGTHFPAAEGAGGAAAAAILDFTRHFSEELFLVINFSGGRAVWPGGAGPPAQRPGEELDALGGAGAAERTLNLFSELFEESD</sequence>